<evidence type="ECO:0000313" key="2">
    <source>
        <dbReference type="EMBL" id="CAL1381128.1"/>
    </source>
</evidence>
<evidence type="ECO:0000256" key="1">
    <source>
        <dbReference type="SAM" id="MobiDB-lite"/>
    </source>
</evidence>
<dbReference type="AlphaFoldDB" id="A0AAV2E639"/>
<proteinExistence type="predicted"/>
<protein>
    <submittedName>
        <fullName evidence="2">Uncharacterized protein</fullName>
    </submittedName>
</protein>
<dbReference type="EMBL" id="OZ034817">
    <property type="protein sequence ID" value="CAL1381128.1"/>
    <property type="molecule type" value="Genomic_DNA"/>
</dbReference>
<feature type="region of interest" description="Disordered" evidence="1">
    <location>
        <begin position="16"/>
        <end position="45"/>
    </location>
</feature>
<accession>A0AAV2E639</accession>
<reference evidence="2 3" key="1">
    <citation type="submission" date="2024-04" db="EMBL/GenBank/DDBJ databases">
        <authorList>
            <person name="Fracassetti M."/>
        </authorList>
    </citation>
    <scope>NUCLEOTIDE SEQUENCE [LARGE SCALE GENOMIC DNA]</scope>
</reference>
<organism evidence="2 3">
    <name type="scientific">Linum trigynum</name>
    <dbReference type="NCBI Taxonomy" id="586398"/>
    <lineage>
        <taxon>Eukaryota</taxon>
        <taxon>Viridiplantae</taxon>
        <taxon>Streptophyta</taxon>
        <taxon>Embryophyta</taxon>
        <taxon>Tracheophyta</taxon>
        <taxon>Spermatophyta</taxon>
        <taxon>Magnoliopsida</taxon>
        <taxon>eudicotyledons</taxon>
        <taxon>Gunneridae</taxon>
        <taxon>Pentapetalae</taxon>
        <taxon>rosids</taxon>
        <taxon>fabids</taxon>
        <taxon>Malpighiales</taxon>
        <taxon>Linaceae</taxon>
        <taxon>Linum</taxon>
    </lineage>
</organism>
<gene>
    <name evidence="2" type="ORF">LTRI10_LOCUS22530</name>
</gene>
<dbReference type="Proteomes" id="UP001497516">
    <property type="component" value="Chromosome 4"/>
</dbReference>
<name>A0AAV2E639_9ROSI</name>
<feature type="compositionally biased region" description="Polar residues" evidence="1">
    <location>
        <begin position="23"/>
        <end position="35"/>
    </location>
</feature>
<keyword evidence="3" id="KW-1185">Reference proteome</keyword>
<evidence type="ECO:0000313" key="3">
    <source>
        <dbReference type="Proteomes" id="UP001497516"/>
    </source>
</evidence>
<sequence>MLSKLTRQLSIHDNRAAAAAVSTMPNGSAESSPRTNGPPVGDDWRSAFDAAANGARTISCKRCTSSTLSHIVSSPQRQPLNVKVHKMVVVTSMSGGLRHGFR</sequence>